<protein>
    <submittedName>
        <fullName evidence="2">Uncharacterized protein</fullName>
    </submittedName>
</protein>
<feature type="compositionally biased region" description="Low complexity" evidence="1">
    <location>
        <begin position="149"/>
        <end position="171"/>
    </location>
</feature>
<evidence type="ECO:0000313" key="3">
    <source>
        <dbReference type="Proteomes" id="UP000026962"/>
    </source>
</evidence>
<dbReference type="Proteomes" id="UP000026962">
    <property type="component" value="Chromosome 3"/>
</dbReference>
<accession>A0A0E0KH08</accession>
<dbReference type="Gramene" id="OPUNC03G25680.1">
    <property type="protein sequence ID" value="OPUNC03G25680.1"/>
    <property type="gene ID" value="OPUNC03G25680"/>
</dbReference>
<proteinExistence type="predicted"/>
<feature type="region of interest" description="Disordered" evidence="1">
    <location>
        <begin position="144"/>
        <end position="185"/>
    </location>
</feature>
<sequence length="277" mass="28857">MATCVSGWPWSSLVRSGCSLPLSAICLTLASKRSRLRSVLSALSTATALSDLLLPIPTSSRMAPYTAPISSHVGSCPDSSCSSDTASSRSWTCSIYLLGGVMKFGDGICDLVVVVVLDEDAEDLEGLEAESPAAALEHLGDGAEDAAAADETYTRARSAASSSSSSPAPARGRPPRREAQARSSSFSSFRARHSWMTLRSATLGATSVSRSSRCVSGHVGRRPLSRHSRNHLRIASRSNVCPVSIVTGSRITCFVSGHTNASNAPSSSDISTPSPAI</sequence>
<reference evidence="2" key="2">
    <citation type="submission" date="2018-05" db="EMBL/GenBank/DDBJ databases">
        <title>OpunRS2 (Oryza punctata Reference Sequence Version 2).</title>
        <authorList>
            <person name="Zhang J."/>
            <person name="Kudrna D."/>
            <person name="Lee S."/>
            <person name="Talag J."/>
            <person name="Welchert J."/>
            <person name="Wing R.A."/>
        </authorList>
    </citation>
    <scope>NUCLEOTIDE SEQUENCE [LARGE SCALE GENOMIC DNA]</scope>
</reference>
<keyword evidence="3" id="KW-1185">Reference proteome</keyword>
<name>A0A0E0KH08_ORYPU</name>
<dbReference type="AlphaFoldDB" id="A0A0E0KH08"/>
<evidence type="ECO:0000313" key="2">
    <source>
        <dbReference type="EnsemblPlants" id="OPUNC03G25680.1"/>
    </source>
</evidence>
<dbReference type="EnsemblPlants" id="OPUNC03G25680.1">
    <property type="protein sequence ID" value="OPUNC03G25680.1"/>
    <property type="gene ID" value="OPUNC03G25680"/>
</dbReference>
<organism evidence="2">
    <name type="scientific">Oryza punctata</name>
    <name type="common">Red rice</name>
    <dbReference type="NCBI Taxonomy" id="4537"/>
    <lineage>
        <taxon>Eukaryota</taxon>
        <taxon>Viridiplantae</taxon>
        <taxon>Streptophyta</taxon>
        <taxon>Embryophyta</taxon>
        <taxon>Tracheophyta</taxon>
        <taxon>Spermatophyta</taxon>
        <taxon>Magnoliopsida</taxon>
        <taxon>Liliopsida</taxon>
        <taxon>Poales</taxon>
        <taxon>Poaceae</taxon>
        <taxon>BOP clade</taxon>
        <taxon>Oryzoideae</taxon>
        <taxon>Oryzeae</taxon>
        <taxon>Oryzinae</taxon>
        <taxon>Oryza</taxon>
    </lineage>
</organism>
<evidence type="ECO:0000256" key="1">
    <source>
        <dbReference type="SAM" id="MobiDB-lite"/>
    </source>
</evidence>
<reference evidence="2" key="1">
    <citation type="submission" date="2015-04" db="UniProtKB">
        <authorList>
            <consortium name="EnsemblPlants"/>
        </authorList>
    </citation>
    <scope>IDENTIFICATION</scope>
</reference>
<dbReference type="HOGENOM" id="CLU_988250_0_0_1"/>